<name>A0ABY1NVA2_9RHOB</name>
<dbReference type="PANTHER" id="PTHR43689:SF8">
    <property type="entry name" value="ALPHA_BETA-HYDROLASES SUPERFAMILY PROTEIN"/>
    <property type="match status" value="1"/>
</dbReference>
<dbReference type="Gene3D" id="3.40.50.1820">
    <property type="entry name" value="alpha/beta hydrolase"/>
    <property type="match status" value="1"/>
</dbReference>
<dbReference type="SUPFAM" id="SSF53474">
    <property type="entry name" value="alpha/beta-Hydrolases"/>
    <property type="match status" value="1"/>
</dbReference>
<comment type="caution">
    <text evidence="2">The sequence shown here is derived from an EMBL/GenBank/DDBJ whole genome shotgun (WGS) entry which is preliminary data.</text>
</comment>
<proteinExistence type="predicted"/>
<keyword evidence="3" id="KW-1185">Reference proteome</keyword>
<dbReference type="InterPro" id="IPR029058">
    <property type="entry name" value="AB_hydrolase_fold"/>
</dbReference>
<sequence>MTSSQTPIFFCHGVPGGPDDATLLQTGDLPVTAPNLFDFATGEPLPHLFSMYDNACAEAGAGGMHVVGFSIGAMAALRLAAARPDTVSRVTVISPAAPLSLGNFLPEMAGAPVFKMAMQRSGVLRVLTAVQGLLARKAPGVLINQLFAKSGAQERSLFADAQFVAALTKGMHSSFGTHRSGYLDYLAAYVTDWSAEVRQVQAPVEIWHGEKDTWAPVAMAEAIKNLVSVPCSLQVVPDGEHYSTLKAVRIG</sequence>
<dbReference type="Pfam" id="PF00561">
    <property type="entry name" value="Abhydrolase_1"/>
    <property type="match status" value="1"/>
</dbReference>
<organism evidence="2 3">
    <name type="scientific">Shimia sagamensis</name>
    <dbReference type="NCBI Taxonomy" id="1566352"/>
    <lineage>
        <taxon>Bacteria</taxon>
        <taxon>Pseudomonadati</taxon>
        <taxon>Pseudomonadota</taxon>
        <taxon>Alphaproteobacteria</taxon>
        <taxon>Rhodobacterales</taxon>
        <taxon>Roseobacteraceae</taxon>
    </lineage>
</organism>
<dbReference type="Proteomes" id="UP001157961">
    <property type="component" value="Unassembled WGS sequence"/>
</dbReference>
<protein>
    <submittedName>
        <fullName evidence="2">Pimeloyl-ACP methyl ester carboxylesterase</fullName>
    </submittedName>
</protein>
<dbReference type="EMBL" id="FXTY01000003">
    <property type="protein sequence ID" value="SMP18944.1"/>
    <property type="molecule type" value="Genomic_DNA"/>
</dbReference>
<feature type="domain" description="AB hydrolase-1" evidence="1">
    <location>
        <begin position="7"/>
        <end position="243"/>
    </location>
</feature>
<dbReference type="InterPro" id="IPR000073">
    <property type="entry name" value="AB_hydrolase_1"/>
</dbReference>
<evidence type="ECO:0000259" key="1">
    <source>
        <dbReference type="Pfam" id="PF00561"/>
    </source>
</evidence>
<evidence type="ECO:0000313" key="3">
    <source>
        <dbReference type="Proteomes" id="UP001157961"/>
    </source>
</evidence>
<reference evidence="2 3" key="1">
    <citation type="submission" date="2017-05" db="EMBL/GenBank/DDBJ databases">
        <authorList>
            <person name="Varghese N."/>
            <person name="Submissions S."/>
        </authorList>
    </citation>
    <scope>NUCLEOTIDE SEQUENCE [LARGE SCALE GENOMIC DNA]</scope>
    <source>
        <strain evidence="2 3">DSM 29734</strain>
    </source>
</reference>
<dbReference type="PANTHER" id="PTHR43689">
    <property type="entry name" value="HYDROLASE"/>
    <property type="match status" value="1"/>
</dbReference>
<gene>
    <name evidence="2" type="ORF">SAMN06265373_103357</name>
</gene>
<dbReference type="RefSeq" id="WP_283425795.1">
    <property type="nucleotide sequence ID" value="NZ_FXTY01000003.1"/>
</dbReference>
<evidence type="ECO:0000313" key="2">
    <source>
        <dbReference type="EMBL" id="SMP18944.1"/>
    </source>
</evidence>
<accession>A0ABY1NVA2</accession>